<dbReference type="InterPro" id="IPR023210">
    <property type="entry name" value="NADP_OxRdtase_dom"/>
</dbReference>
<dbReference type="SUPFAM" id="SSF51430">
    <property type="entry name" value="NAD(P)-linked oxidoreductase"/>
    <property type="match status" value="1"/>
</dbReference>
<dbReference type="Proteomes" id="UP000077355">
    <property type="component" value="Unassembled WGS sequence"/>
</dbReference>
<dbReference type="Gene3D" id="3.20.20.100">
    <property type="entry name" value="NADP-dependent oxidoreductase domain"/>
    <property type="match status" value="1"/>
</dbReference>
<evidence type="ECO:0000256" key="1">
    <source>
        <dbReference type="ARBA" id="ARBA00022857"/>
    </source>
</evidence>
<comment type="caution">
    <text evidence="5">The sequence shown here is derived from an EMBL/GenBank/DDBJ whole genome shotgun (WGS) entry which is preliminary data.</text>
</comment>
<dbReference type="PANTHER" id="PTHR43364:SF1">
    <property type="entry name" value="OXIDOREDUCTASE YDHF"/>
    <property type="match status" value="1"/>
</dbReference>
<evidence type="ECO:0000256" key="3">
    <source>
        <dbReference type="ARBA" id="ARBA00038157"/>
    </source>
</evidence>
<dbReference type="Pfam" id="PF00248">
    <property type="entry name" value="Aldo_ket_red"/>
    <property type="match status" value="1"/>
</dbReference>
<keyword evidence="6" id="KW-1185">Reference proteome</keyword>
<dbReference type="GO" id="GO:0016491">
    <property type="term" value="F:oxidoreductase activity"/>
    <property type="evidence" value="ECO:0007669"/>
    <property type="project" value="UniProtKB-KW"/>
</dbReference>
<protein>
    <submittedName>
        <fullName evidence="5">Aldo/keto reductase</fullName>
    </submittedName>
</protein>
<dbReference type="InterPro" id="IPR036812">
    <property type="entry name" value="NAD(P)_OxRdtase_dom_sf"/>
</dbReference>
<dbReference type="OrthoDB" id="9773828at2"/>
<dbReference type="FunFam" id="3.20.20.100:FF:000008">
    <property type="entry name" value="Aldo/keto reductase family oxidoreductase"/>
    <property type="match status" value="1"/>
</dbReference>
<organism evidence="5 6">
    <name type="scientific">Paenibacillus antarcticus</name>
    <dbReference type="NCBI Taxonomy" id="253703"/>
    <lineage>
        <taxon>Bacteria</taxon>
        <taxon>Bacillati</taxon>
        <taxon>Bacillota</taxon>
        <taxon>Bacilli</taxon>
        <taxon>Bacillales</taxon>
        <taxon>Paenibacillaceae</taxon>
        <taxon>Paenibacillus</taxon>
    </lineage>
</organism>
<reference evidence="5 6" key="1">
    <citation type="submission" date="2016-03" db="EMBL/GenBank/DDBJ databases">
        <title>Draft genome sequence of Paenibacillus antarcticus CECT 5836.</title>
        <authorList>
            <person name="Shin S.-K."/>
            <person name="Yi H."/>
        </authorList>
    </citation>
    <scope>NUCLEOTIDE SEQUENCE [LARGE SCALE GENOMIC DNA]</scope>
    <source>
        <strain evidence="5 6">CECT 5836</strain>
    </source>
</reference>
<evidence type="ECO:0000313" key="6">
    <source>
        <dbReference type="Proteomes" id="UP000077355"/>
    </source>
</evidence>
<evidence type="ECO:0000256" key="2">
    <source>
        <dbReference type="ARBA" id="ARBA00023002"/>
    </source>
</evidence>
<gene>
    <name evidence="5" type="ORF">PBAT_09045</name>
</gene>
<keyword evidence="2" id="KW-0560">Oxidoreductase</keyword>
<dbReference type="EMBL" id="LVJI01000014">
    <property type="protein sequence ID" value="OAB46981.1"/>
    <property type="molecule type" value="Genomic_DNA"/>
</dbReference>
<keyword evidence="1" id="KW-0521">NADP</keyword>
<evidence type="ECO:0000313" key="5">
    <source>
        <dbReference type="EMBL" id="OAB46981.1"/>
    </source>
</evidence>
<feature type="domain" description="NADP-dependent oxidoreductase" evidence="4">
    <location>
        <begin position="15"/>
        <end position="296"/>
    </location>
</feature>
<proteinExistence type="inferred from homology"/>
<dbReference type="AlphaFoldDB" id="A0A168PQS3"/>
<dbReference type="RefSeq" id="WP_068649053.1">
    <property type="nucleotide sequence ID" value="NZ_CP043611.1"/>
</dbReference>
<comment type="similarity">
    <text evidence="3">Belongs to the aldo/keto reductase family. Aldo/keto reductase 2 subfamily.</text>
</comment>
<evidence type="ECO:0000259" key="4">
    <source>
        <dbReference type="Pfam" id="PF00248"/>
    </source>
</evidence>
<dbReference type="PANTHER" id="PTHR43364">
    <property type="entry name" value="NADH-SPECIFIC METHYLGLYOXAL REDUCTASE-RELATED"/>
    <property type="match status" value="1"/>
</dbReference>
<dbReference type="InterPro" id="IPR050523">
    <property type="entry name" value="AKR_Detox_Biosynth"/>
</dbReference>
<dbReference type="CDD" id="cd19092">
    <property type="entry name" value="AKR_BsYcsN_EcYdhF-like"/>
    <property type="match status" value="1"/>
</dbReference>
<dbReference type="PRINTS" id="PR00069">
    <property type="entry name" value="ALDKETRDTASE"/>
</dbReference>
<name>A0A168PQS3_9BACL</name>
<dbReference type="InterPro" id="IPR020471">
    <property type="entry name" value="AKR"/>
</dbReference>
<accession>A0A168PQS3</accession>
<sequence length="305" mass="34503">MNNINIGKSKLSASEITLGCMRIAELSTTDAAKLIHTAMDEGINFFDHADIYGAGKSEEIFAQAIEMNPNVREQMIIQTKCGIRPGYFDFSKEHILNSVDLSLKRLQTDYIDVLLLHRPDTLVEPEEVDEAFTILHNSGKVRHFGVSNQNPLQIELLNKHLHHKLIINQLQLSITNTGMIDSGINVNMHIDRSIDRDGSILDYCRLKDITIQAWSPFQYGFFEGVFLNNDKFPELNNTIDRIAEEKGVSNSAIAIAWILRHPAKIQPVVGTTNTDRLKDICKASNITLTRQEWYEIYRAAGNQLP</sequence>
<dbReference type="GO" id="GO:0005829">
    <property type="term" value="C:cytosol"/>
    <property type="evidence" value="ECO:0007669"/>
    <property type="project" value="TreeGrafter"/>
</dbReference>